<reference evidence="2" key="2">
    <citation type="submission" date="2023-05" db="EMBL/GenBank/DDBJ databases">
        <authorList>
            <person name="Fouks B."/>
        </authorList>
    </citation>
    <scope>NUCLEOTIDE SEQUENCE</scope>
    <source>
        <strain evidence="2">Stay&amp;Tobe</strain>
        <tissue evidence="2">Testes</tissue>
    </source>
</reference>
<dbReference type="AlphaFoldDB" id="A0AAD8E9J0"/>
<feature type="region of interest" description="Disordered" evidence="1">
    <location>
        <begin position="1"/>
        <end position="58"/>
    </location>
</feature>
<sequence length="58" mass="6218">GNSLPVDQILPIDKDPSTCQRQQKSSGLIVTLSPEDSPPVNGEFKHESITDTNSCCCS</sequence>
<evidence type="ECO:0000313" key="3">
    <source>
        <dbReference type="Proteomes" id="UP001233999"/>
    </source>
</evidence>
<evidence type="ECO:0000256" key="1">
    <source>
        <dbReference type="SAM" id="MobiDB-lite"/>
    </source>
</evidence>
<dbReference type="EMBL" id="JASPKZ010007837">
    <property type="protein sequence ID" value="KAJ9581876.1"/>
    <property type="molecule type" value="Genomic_DNA"/>
</dbReference>
<dbReference type="Proteomes" id="UP001233999">
    <property type="component" value="Unassembled WGS sequence"/>
</dbReference>
<evidence type="ECO:0000313" key="2">
    <source>
        <dbReference type="EMBL" id="KAJ9581876.1"/>
    </source>
</evidence>
<accession>A0AAD8E9J0</accession>
<proteinExistence type="predicted"/>
<protein>
    <submittedName>
        <fullName evidence="2">Uncharacterized protein</fullName>
    </submittedName>
</protein>
<feature type="non-terminal residue" evidence="2">
    <location>
        <position position="58"/>
    </location>
</feature>
<reference evidence="2" key="1">
    <citation type="journal article" date="2023" name="IScience">
        <title>Live-bearing cockroach genome reveals convergent evolutionary mechanisms linked to viviparity in insects and beyond.</title>
        <authorList>
            <person name="Fouks B."/>
            <person name="Harrison M.C."/>
            <person name="Mikhailova A.A."/>
            <person name="Marchal E."/>
            <person name="English S."/>
            <person name="Carruthers M."/>
            <person name="Jennings E.C."/>
            <person name="Chiamaka E.L."/>
            <person name="Frigard R.A."/>
            <person name="Pippel M."/>
            <person name="Attardo G.M."/>
            <person name="Benoit J.B."/>
            <person name="Bornberg-Bauer E."/>
            <person name="Tobe S.S."/>
        </authorList>
    </citation>
    <scope>NUCLEOTIDE SEQUENCE</scope>
    <source>
        <strain evidence="2">Stay&amp;Tobe</strain>
    </source>
</reference>
<gene>
    <name evidence="2" type="ORF">L9F63_003769</name>
</gene>
<name>A0AAD8E9J0_DIPPU</name>
<feature type="non-terminal residue" evidence="2">
    <location>
        <position position="1"/>
    </location>
</feature>
<keyword evidence="3" id="KW-1185">Reference proteome</keyword>
<organism evidence="2 3">
    <name type="scientific">Diploptera punctata</name>
    <name type="common">Pacific beetle cockroach</name>
    <dbReference type="NCBI Taxonomy" id="6984"/>
    <lineage>
        <taxon>Eukaryota</taxon>
        <taxon>Metazoa</taxon>
        <taxon>Ecdysozoa</taxon>
        <taxon>Arthropoda</taxon>
        <taxon>Hexapoda</taxon>
        <taxon>Insecta</taxon>
        <taxon>Pterygota</taxon>
        <taxon>Neoptera</taxon>
        <taxon>Polyneoptera</taxon>
        <taxon>Dictyoptera</taxon>
        <taxon>Blattodea</taxon>
        <taxon>Blaberoidea</taxon>
        <taxon>Blaberidae</taxon>
        <taxon>Diplopterinae</taxon>
        <taxon>Diploptera</taxon>
    </lineage>
</organism>
<feature type="compositionally biased region" description="Polar residues" evidence="1">
    <location>
        <begin position="17"/>
        <end position="28"/>
    </location>
</feature>
<comment type="caution">
    <text evidence="2">The sequence shown here is derived from an EMBL/GenBank/DDBJ whole genome shotgun (WGS) entry which is preliminary data.</text>
</comment>